<proteinExistence type="predicted"/>
<dbReference type="EMBL" id="QNGE01000680">
    <property type="protein sequence ID" value="KAA3679628.1"/>
    <property type="molecule type" value="Genomic_DNA"/>
</dbReference>
<dbReference type="Proteomes" id="UP000324629">
    <property type="component" value="Unassembled WGS sequence"/>
</dbReference>
<dbReference type="AlphaFoldDB" id="A0A5J4NX25"/>
<organism evidence="1 2">
    <name type="scientific">Paragonimus westermani</name>
    <dbReference type="NCBI Taxonomy" id="34504"/>
    <lineage>
        <taxon>Eukaryota</taxon>
        <taxon>Metazoa</taxon>
        <taxon>Spiralia</taxon>
        <taxon>Lophotrochozoa</taxon>
        <taxon>Platyhelminthes</taxon>
        <taxon>Trematoda</taxon>
        <taxon>Digenea</taxon>
        <taxon>Plagiorchiida</taxon>
        <taxon>Troglotremata</taxon>
        <taxon>Troglotrematidae</taxon>
        <taxon>Paragonimus</taxon>
    </lineage>
</organism>
<accession>A0A5J4NX25</accession>
<sequence length="293" mass="33924">MADTFLNERQAQKLFQELLQHLASVFSCSRHVTYLSTVEKSLLLDDDEPSDSRPVFKQKLLGYPEGPLIHQIASYFVLLMTTGLVMSYLSSSYVFRHCPIEHTPPLITFDEKNYHDQRIATVKLVQEQLQGALTLWDRWTVQQKIQMLAEVFRRLRRRGLLDLLQLRRTVGTVDRLPIPRHLLVRACEELYDPSSSLTVCGRALTKHTVRDSTRWWGPATGSDEDKNKNGIRKVKEILDNAVWINIHQLPGAVANLEIRTGDGYGVRFDYDPLRFRGFVEPHQAEGWLNRYKH</sequence>
<reference evidence="1 2" key="1">
    <citation type="journal article" date="2019" name="Gigascience">
        <title>Whole-genome sequence of the oriental lung fluke Paragonimus westermani.</title>
        <authorList>
            <person name="Oey H."/>
            <person name="Zakrzewski M."/>
            <person name="Narain K."/>
            <person name="Devi K.R."/>
            <person name="Agatsuma T."/>
            <person name="Nawaratna S."/>
            <person name="Gobert G.N."/>
            <person name="Jones M.K."/>
            <person name="Ragan M.A."/>
            <person name="McManus D.P."/>
            <person name="Krause L."/>
        </authorList>
    </citation>
    <scope>NUCLEOTIDE SEQUENCE [LARGE SCALE GENOMIC DNA]</scope>
    <source>
        <strain evidence="1 2">IND2009</strain>
    </source>
</reference>
<comment type="caution">
    <text evidence="1">The sequence shown here is derived from an EMBL/GenBank/DDBJ whole genome shotgun (WGS) entry which is preliminary data.</text>
</comment>
<dbReference type="PANTHER" id="PTHR34204">
    <property type="entry name" value="RNA-BINDING ASCH DOMAIN PROTEIN"/>
    <property type="match status" value="1"/>
</dbReference>
<evidence type="ECO:0000313" key="2">
    <source>
        <dbReference type="Proteomes" id="UP000324629"/>
    </source>
</evidence>
<name>A0A5J4NX25_9TREM</name>
<gene>
    <name evidence="1" type="ORF">DEA37_0007509</name>
</gene>
<protein>
    <submittedName>
        <fullName evidence="1">Uncharacterized protein</fullName>
    </submittedName>
</protein>
<dbReference type="PANTHER" id="PTHR34204:SF2">
    <property type="entry name" value="RNA-BINDING ASCH DOMAIN PROTEIN"/>
    <property type="match status" value="1"/>
</dbReference>
<keyword evidence="2" id="KW-1185">Reference proteome</keyword>
<evidence type="ECO:0000313" key="1">
    <source>
        <dbReference type="EMBL" id="KAA3679628.1"/>
    </source>
</evidence>